<dbReference type="InterPro" id="IPR000801">
    <property type="entry name" value="Esterase-like"/>
</dbReference>
<dbReference type="RefSeq" id="WP_273911576.1">
    <property type="nucleotide sequence ID" value="NZ_JAMDGX010000043.1"/>
</dbReference>
<comment type="caution">
    <text evidence="3">The sequence shown here is derived from an EMBL/GenBank/DDBJ whole genome shotgun (WGS) entry which is preliminary data.</text>
</comment>
<dbReference type="Pfam" id="PF00756">
    <property type="entry name" value="Esterase"/>
    <property type="match status" value="1"/>
</dbReference>
<dbReference type="InterPro" id="IPR029058">
    <property type="entry name" value="AB_hydrolase_fold"/>
</dbReference>
<gene>
    <name evidence="3" type="ORF">M5G11_12400</name>
</gene>
<keyword evidence="4" id="KW-1185">Reference proteome</keyword>
<protein>
    <submittedName>
        <fullName evidence="3">Prolyl oligopeptidase family serine peptidase</fullName>
    </submittedName>
</protein>
<dbReference type="InterPro" id="IPR052558">
    <property type="entry name" value="Siderophore_Hydrolase_D"/>
</dbReference>
<evidence type="ECO:0000256" key="2">
    <source>
        <dbReference type="ARBA" id="ARBA00022801"/>
    </source>
</evidence>
<dbReference type="Gene3D" id="3.40.50.1820">
    <property type="entry name" value="alpha/beta hydrolase"/>
    <property type="match status" value="1"/>
</dbReference>
<reference evidence="3 4" key="1">
    <citation type="submission" date="2022-05" db="EMBL/GenBank/DDBJ databases">
        <title>Novel Pseudomonas spp. Isolated from a Rainbow Trout Aquaculture Facility.</title>
        <authorList>
            <person name="Testerman T."/>
            <person name="Graf J."/>
        </authorList>
    </citation>
    <scope>NUCLEOTIDE SEQUENCE [LARGE SCALE GENOMIC DNA]</scope>
    <source>
        <strain evidence="3 4">ID681</strain>
    </source>
</reference>
<name>A0ABT5NT62_9PSED</name>
<dbReference type="EMBL" id="JAMDGY010000027">
    <property type="protein sequence ID" value="MDD0991339.1"/>
    <property type="molecule type" value="Genomic_DNA"/>
</dbReference>
<keyword evidence="2" id="KW-0378">Hydrolase</keyword>
<proteinExistence type="inferred from homology"/>
<evidence type="ECO:0000256" key="1">
    <source>
        <dbReference type="ARBA" id="ARBA00005622"/>
    </source>
</evidence>
<dbReference type="SUPFAM" id="SSF53474">
    <property type="entry name" value="alpha/beta-Hydrolases"/>
    <property type="match status" value="1"/>
</dbReference>
<evidence type="ECO:0000313" key="3">
    <source>
        <dbReference type="EMBL" id="MDD0991339.1"/>
    </source>
</evidence>
<dbReference type="Proteomes" id="UP001148203">
    <property type="component" value="Unassembled WGS sequence"/>
</dbReference>
<accession>A0ABT5NT62</accession>
<sequence>MRPALAQQLAIDKHRQALWGHSYGGLLVLHTLLTRPGAFSDYAAASPSLWWGNGVVLQELAGLRQRLGEHRPRLLVMRGDAEPAQPRPGLPVDNIKATGQLLDELRQLSAVQVGFKTFPGLNHGQMLEASLRYTLEQFYSAP</sequence>
<evidence type="ECO:0000313" key="4">
    <source>
        <dbReference type="Proteomes" id="UP001148203"/>
    </source>
</evidence>
<dbReference type="PANTHER" id="PTHR40841">
    <property type="entry name" value="SIDEROPHORE TRIACETYLFUSARININE C ESTERASE"/>
    <property type="match status" value="1"/>
</dbReference>
<organism evidence="3 4">
    <name type="scientific">Pseudomonas fontis</name>
    <dbReference type="NCBI Taxonomy" id="2942633"/>
    <lineage>
        <taxon>Bacteria</taxon>
        <taxon>Pseudomonadati</taxon>
        <taxon>Pseudomonadota</taxon>
        <taxon>Gammaproteobacteria</taxon>
        <taxon>Pseudomonadales</taxon>
        <taxon>Pseudomonadaceae</taxon>
        <taxon>Pseudomonas</taxon>
    </lineage>
</organism>
<comment type="similarity">
    <text evidence="1">Belongs to the esterase D family.</text>
</comment>
<dbReference type="PANTHER" id="PTHR40841:SF2">
    <property type="entry name" value="SIDEROPHORE-DEGRADING ESTERASE (EUROFUNG)"/>
    <property type="match status" value="1"/>
</dbReference>